<accession>A0AAU9ALX0</accession>
<dbReference type="RefSeq" id="WP_096381381.1">
    <property type="nucleotide sequence ID" value="NZ_AP014940.1"/>
</dbReference>
<dbReference type="EMBL" id="AP014940">
    <property type="protein sequence ID" value="BAV99915.1"/>
    <property type="molecule type" value="Genomic_DNA"/>
</dbReference>
<feature type="signal peptide" evidence="1">
    <location>
        <begin position="1"/>
        <end position="22"/>
    </location>
</feature>
<reference evidence="2 3" key="1">
    <citation type="journal article" date="2017" name="DNA Res.">
        <title>Complete genome sequence and expression profile of the commercial lytic enzyme producer Lysobacter enzymogenes M497-1.</title>
        <authorList>
            <person name="Takami H."/>
            <person name="Toyoda A."/>
            <person name="Uchiyama I."/>
            <person name="Itoh T."/>
            <person name="Takaki Y."/>
            <person name="Arai W."/>
            <person name="Nishi S."/>
            <person name="Kawai M."/>
            <person name="Shinya K."/>
            <person name="Ikeda H."/>
        </authorList>
    </citation>
    <scope>NUCLEOTIDE SEQUENCE [LARGE SCALE GENOMIC DNA]</scope>
    <source>
        <strain evidence="2 3">M497-1</strain>
    </source>
</reference>
<gene>
    <name evidence="2" type="ORF">LEN_4428</name>
</gene>
<evidence type="ECO:0000313" key="2">
    <source>
        <dbReference type="EMBL" id="BAV99915.1"/>
    </source>
</evidence>
<dbReference type="Proteomes" id="UP000218824">
    <property type="component" value="Chromosome"/>
</dbReference>
<feature type="chain" id="PRO_5043504827" evidence="1">
    <location>
        <begin position="23"/>
        <end position="181"/>
    </location>
</feature>
<protein>
    <submittedName>
        <fullName evidence="2">Uncharacterized protein</fullName>
    </submittedName>
</protein>
<dbReference type="GeneID" id="83066214"/>
<organism evidence="2 3">
    <name type="scientific">Lysobacter enzymogenes</name>
    <dbReference type="NCBI Taxonomy" id="69"/>
    <lineage>
        <taxon>Bacteria</taxon>
        <taxon>Pseudomonadati</taxon>
        <taxon>Pseudomonadota</taxon>
        <taxon>Gammaproteobacteria</taxon>
        <taxon>Lysobacterales</taxon>
        <taxon>Lysobacteraceae</taxon>
        <taxon>Lysobacter</taxon>
    </lineage>
</organism>
<evidence type="ECO:0000256" key="1">
    <source>
        <dbReference type="SAM" id="SignalP"/>
    </source>
</evidence>
<keyword evidence="1" id="KW-0732">Signal</keyword>
<dbReference type="AlphaFoldDB" id="A0AAU9ALX0"/>
<proteinExistence type="predicted"/>
<sequence>MKTLPVLCVSLLGMVLASGAQAQTGAPESLRQAATGASFTIGDTQFRLAPSATVTAADASADPGQAVVAGKYALALGAAPAAAKRGLAAAPSPKLAAAVSQTGEPVVVTSSVNVYFDQASVLDEAVRRTGGRLTYASAIGGKGTIEFDSVQQALDAVAKLQGQAGIKEASPKIEQLENMVL</sequence>
<evidence type="ECO:0000313" key="3">
    <source>
        <dbReference type="Proteomes" id="UP000218824"/>
    </source>
</evidence>
<dbReference type="KEGG" id="lem:LEN_4428"/>
<name>A0AAU9ALX0_LYSEN</name>